<dbReference type="Pfam" id="PF01850">
    <property type="entry name" value="PIN"/>
    <property type="match status" value="1"/>
</dbReference>
<keyword evidence="1 6" id="KW-1277">Toxin-antitoxin system</keyword>
<dbReference type="PANTHER" id="PTHR35901:SF1">
    <property type="entry name" value="EXONUCLEASE VAPC9"/>
    <property type="match status" value="1"/>
</dbReference>
<evidence type="ECO:0000259" key="7">
    <source>
        <dbReference type="Pfam" id="PF01850"/>
    </source>
</evidence>
<comment type="caution">
    <text evidence="8">The sequence shown here is derived from an EMBL/GenBank/DDBJ whole genome shotgun (WGS) entry which is preliminary data.</text>
</comment>
<dbReference type="GO" id="GO:0090729">
    <property type="term" value="F:toxin activity"/>
    <property type="evidence" value="ECO:0007669"/>
    <property type="project" value="UniProtKB-KW"/>
</dbReference>
<keyword evidence="3 6" id="KW-0479">Metal-binding</keyword>
<evidence type="ECO:0000256" key="1">
    <source>
        <dbReference type="ARBA" id="ARBA00022649"/>
    </source>
</evidence>
<keyword evidence="4 6" id="KW-0378">Hydrolase</keyword>
<evidence type="ECO:0000256" key="3">
    <source>
        <dbReference type="ARBA" id="ARBA00022723"/>
    </source>
</evidence>
<dbReference type="Gene3D" id="3.40.50.1010">
    <property type="entry name" value="5'-nuclease"/>
    <property type="match status" value="1"/>
</dbReference>
<evidence type="ECO:0000256" key="4">
    <source>
        <dbReference type="ARBA" id="ARBA00022801"/>
    </source>
</evidence>
<accession>A0A936NC00</accession>
<name>A0A936NC00_9ACTN</name>
<dbReference type="PANTHER" id="PTHR35901">
    <property type="entry name" value="RIBONUCLEASE VAPC3"/>
    <property type="match status" value="1"/>
</dbReference>
<keyword evidence="2 6" id="KW-0540">Nuclease</keyword>
<dbReference type="InterPro" id="IPR022907">
    <property type="entry name" value="VapC_family"/>
</dbReference>
<evidence type="ECO:0000313" key="9">
    <source>
        <dbReference type="Proteomes" id="UP000727993"/>
    </source>
</evidence>
<evidence type="ECO:0000256" key="2">
    <source>
        <dbReference type="ARBA" id="ARBA00022722"/>
    </source>
</evidence>
<dbReference type="GO" id="GO:0016787">
    <property type="term" value="F:hydrolase activity"/>
    <property type="evidence" value="ECO:0007669"/>
    <property type="project" value="UniProtKB-KW"/>
</dbReference>
<dbReference type="InterPro" id="IPR044153">
    <property type="entry name" value="PIN_Pae0151-like"/>
</dbReference>
<comment type="cofactor">
    <cofactor evidence="6">
        <name>Mg(2+)</name>
        <dbReference type="ChEBI" id="CHEBI:18420"/>
    </cofactor>
</comment>
<dbReference type="HAMAP" id="MF_00265">
    <property type="entry name" value="VapC_Nob1"/>
    <property type="match status" value="1"/>
</dbReference>
<feature type="domain" description="PIN" evidence="7">
    <location>
        <begin position="2"/>
        <end position="117"/>
    </location>
</feature>
<comment type="similarity">
    <text evidence="6">Belongs to the PINc/VapC protein family.</text>
</comment>
<dbReference type="InterPro" id="IPR029060">
    <property type="entry name" value="PIN-like_dom_sf"/>
</dbReference>
<feature type="binding site" evidence="6">
    <location>
        <position position="95"/>
    </location>
    <ligand>
        <name>Mg(2+)</name>
        <dbReference type="ChEBI" id="CHEBI:18420"/>
    </ligand>
</feature>
<dbReference type="GO" id="GO:0000287">
    <property type="term" value="F:magnesium ion binding"/>
    <property type="evidence" value="ECO:0007669"/>
    <property type="project" value="UniProtKB-UniRule"/>
</dbReference>
<sequence length="146" mass="16200">MIVLDASAVVELVLWTERGRRVGDAIARDRSLHVPELMVVEVGSVLRRLVAQGVVSEAMGADHLESVRQMPAERYGHDVLMGRAFELCHNLTMYDAVYVALAESLAATLLTFDSRLAAHLVTVPTSWCRSRRRLQRHFATAASSSR</sequence>
<dbReference type="SUPFAM" id="SSF88723">
    <property type="entry name" value="PIN domain-like"/>
    <property type="match status" value="1"/>
</dbReference>
<dbReference type="InterPro" id="IPR051619">
    <property type="entry name" value="TypeII_TA_RNase_PINc/VapC"/>
</dbReference>
<dbReference type="Proteomes" id="UP000727993">
    <property type="component" value="Unassembled WGS sequence"/>
</dbReference>
<feature type="binding site" evidence="6">
    <location>
        <position position="5"/>
    </location>
    <ligand>
        <name>Mg(2+)</name>
        <dbReference type="ChEBI" id="CHEBI:18420"/>
    </ligand>
</feature>
<dbReference type="AlphaFoldDB" id="A0A936NC00"/>
<comment type="function">
    <text evidence="6">Toxic component of a toxin-antitoxin (TA) system. An RNase.</text>
</comment>
<proteinExistence type="inferred from homology"/>
<dbReference type="CDD" id="cd09873">
    <property type="entry name" value="PIN_Pae0151-like"/>
    <property type="match status" value="1"/>
</dbReference>
<reference evidence="8 9" key="1">
    <citation type="submission" date="2020-10" db="EMBL/GenBank/DDBJ databases">
        <title>Connecting structure to function with the recovery of over 1000 high-quality activated sludge metagenome-assembled genomes encoding full-length rRNA genes using long-read sequencing.</title>
        <authorList>
            <person name="Singleton C.M."/>
            <person name="Petriglieri F."/>
            <person name="Kristensen J.M."/>
            <person name="Kirkegaard R.H."/>
            <person name="Michaelsen T.Y."/>
            <person name="Andersen M.H."/>
            <person name="Karst S.M."/>
            <person name="Dueholm M.S."/>
            <person name="Nielsen P.H."/>
            <person name="Albertsen M."/>
        </authorList>
    </citation>
    <scope>NUCLEOTIDE SEQUENCE [LARGE SCALE GENOMIC DNA]</scope>
    <source>
        <strain evidence="8">Lyne_18-Q3-R50-59_MAXAC.006</strain>
    </source>
</reference>
<gene>
    <name evidence="6" type="primary">vapC</name>
    <name evidence="8" type="ORF">IPN02_10150</name>
</gene>
<protein>
    <recommendedName>
        <fullName evidence="6">Ribonuclease VapC</fullName>
        <shortName evidence="6">RNase VapC</shortName>
        <ecNumber evidence="6">3.1.-.-</ecNumber>
    </recommendedName>
    <alternativeName>
        <fullName evidence="6">Toxin VapC</fullName>
    </alternativeName>
</protein>
<evidence type="ECO:0000313" key="8">
    <source>
        <dbReference type="EMBL" id="MBK9297175.1"/>
    </source>
</evidence>
<dbReference type="InterPro" id="IPR002716">
    <property type="entry name" value="PIN_dom"/>
</dbReference>
<dbReference type="EMBL" id="JADJZA010000006">
    <property type="protein sequence ID" value="MBK9297175.1"/>
    <property type="molecule type" value="Genomic_DNA"/>
</dbReference>
<organism evidence="8 9">
    <name type="scientific">Candidatus Neomicrothrix subdominans</name>
    <dbReference type="NCBI Taxonomy" id="2954438"/>
    <lineage>
        <taxon>Bacteria</taxon>
        <taxon>Bacillati</taxon>
        <taxon>Actinomycetota</taxon>
        <taxon>Acidimicrobiia</taxon>
        <taxon>Acidimicrobiales</taxon>
        <taxon>Microthrixaceae</taxon>
        <taxon>Candidatus Neomicrothrix</taxon>
    </lineage>
</organism>
<keyword evidence="5 6" id="KW-0460">Magnesium</keyword>
<dbReference type="EC" id="3.1.-.-" evidence="6"/>
<evidence type="ECO:0000256" key="5">
    <source>
        <dbReference type="ARBA" id="ARBA00022842"/>
    </source>
</evidence>
<keyword evidence="6" id="KW-0800">Toxin</keyword>
<evidence type="ECO:0000256" key="6">
    <source>
        <dbReference type="HAMAP-Rule" id="MF_00265"/>
    </source>
</evidence>
<dbReference type="GO" id="GO:0004540">
    <property type="term" value="F:RNA nuclease activity"/>
    <property type="evidence" value="ECO:0007669"/>
    <property type="project" value="InterPro"/>
</dbReference>